<feature type="transmembrane region" description="Helical" evidence="4">
    <location>
        <begin position="147"/>
        <end position="171"/>
    </location>
</feature>
<keyword evidence="4" id="KW-1133">Transmembrane helix</keyword>
<evidence type="ECO:0000256" key="3">
    <source>
        <dbReference type="ARBA" id="ARBA00022777"/>
    </source>
</evidence>
<evidence type="ECO:0000256" key="4">
    <source>
        <dbReference type="SAM" id="Phobius"/>
    </source>
</evidence>
<sequence length="314" mass="36461">MIYTTPYDIFINLFLCVIDLLILMEFMKRMYGPIPKRKKAPAGLLAFGVMLVLLLQSPYDNSFFIFPISLLCLWAYPKKPKKKLLFESCLFSIIFSYIFILNDITNILPRNGNIWAMWYLIVYHIGLWFLLFLCLRLCQTADENLPLSLWLLFLFIPVTTLASSVLILFFLKGTSLGRPAQDLMHLFIQATFLFINIAVFGLVQRFGLYYKQEKEKALLELQVKEQEQHYKDLLQVNSQVRAIRHDMKNHLQTISLLYDQGNRQELLDYLHSTTDLLVKTEALVSSGNPSIDTLLGLKLTQMKEKGIRCTPRIS</sequence>
<evidence type="ECO:0008006" key="7">
    <source>
        <dbReference type="Google" id="ProtNLM"/>
    </source>
</evidence>
<dbReference type="SUPFAM" id="SSF55890">
    <property type="entry name" value="Sporulation response regulatory protein Spo0B"/>
    <property type="match status" value="1"/>
</dbReference>
<keyword evidence="4" id="KW-0472">Membrane</keyword>
<gene>
    <name evidence="5" type="ORF">IAA06_13270</name>
</gene>
<evidence type="ECO:0000256" key="1">
    <source>
        <dbReference type="ARBA" id="ARBA00022553"/>
    </source>
</evidence>
<feature type="transmembrane region" description="Helical" evidence="4">
    <location>
        <begin position="61"/>
        <end position="77"/>
    </location>
</feature>
<accession>A0A9D2RWW7</accession>
<evidence type="ECO:0000313" key="6">
    <source>
        <dbReference type="Proteomes" id="UP000823842"/>
    </source>
</evidence>
<reference evidence="5" key="2">
    <citation type="submission" date="2021-04" db="EMBL/GenBank/DDBJ databases">
        <authorList>
            <person name="Gilroy R."/>
        </authorList>
    </citation>
    <scope>NUCLEOTIDE SEQUENCE</scope>
    <source>
        <strain evidence="5">ChiSjej1B19-5720</strain>
    </source>
</reference>
<evidence type="ECO:0000256" key="2">
    <source>
        <dbReference type="ARBA" id="ARBA00022679"/>
    </source>
</evidence>
<reference evidence="5" key="1">
    <citation type="journal article" date="2021" name="PeerJ">
        <title>Extensive microbial diversity within the chicken gut microbiome revealed by metagenomics and culture.</title>
        <authorList>
            <person name="Gilroy R."/>
            <person name="Ravi A."/>
            <person name="Getino M."/>
            <person name="Pursley I."/>
            <person name="Horton D.L."/>
            <person name="Alikhan N.F."/>
            <person name="Baker D."/>
            <person name="Gharbi K."/>
            <person name="Hall N."/>
            <person name="Watson M."/>
            <person name="Adriaenssens E.M."/>
            <person name="Foster-Nyarko E."/>
            <person name="Jarju S."/>
            <person name="Secka A."/>
            <person name="Antonio M."/>
            <person name="Oren A."/>
            <person name="Chaudhuri R.R."/>
            <person name="La Ragione R."/>
            <person name="Hildebrand F."/>
            <person name="Pallen M.J."/>
        </authorList>
    </citation>
    <scope>NUCLEOTIDE SEQUENCE</scope>
    <source>
        <strain evidence="5">ChiSjej1B19-5720</strain>
    </source>
</reference>
<feature type="transmembrane region" description="Helical" evidence="4">
    <location>
        <begin position="183"/>
        <end position="203"/>
    </location>
</feature>
<organism evidence="5 6">
    <name type="scientific">Candidatus Blautia faecavium</name>
    <dbReference type="NCBI Taxonomy" id="2838487"/>
    <lineage>
        <taxon>Bacteria</taxon>
        <taxon>Bacillati</taxon>
        <taxon>Bacillota</taxon>
        <taxon>Clostridia</taxon>
        <taxon>Lachnospirales</taxon>
        <taxon>Lachnospiraceae</taxon>
        <taxon>Blautia</taxon>
    </lineage>
</organism>
<dbReference type="InterPro" id="IPR016120">
    <property type="entry name" value="Sig_transdc_His_kin_SpoOB"/>
</dbReference>
<feature type="transmembrane region" description="Helical" evidence="4">
    <location>
        <begin position="114"/>
        <end position="135"/>
    </location>
</feature>
<keyword evidence="2" id="KW-0808">Transferase</keyword>
<dbReference type="AlphaFoldDB" id="A0A9D2RWW7"/>
<keyword evidence="4" id="KW-0812">Transmembrane</keyword>
<protein>
    <recommendedName>
        <fullName evidence="7">SpoOB alpha-helical domain-containing protein</fullName>
    </recommendedName>
</protein>
<evidence type="ECO:0000313" key="5">
    <source>
        <dbReference type="EMBL" id="HJB29743.1"/>
    </source>
</evidence>
<keyword evidence="3" id="KW-0418">Kinase</keyword>
<keyword evidence="1" id="KW-0597">Phosphoprotein</keyword>
<proteinExistence type="predicted"/>
<name>A0A9D2RWW7_9FIRM</name>
<dbReference type="GO" id="GO:0000155">
    <property type="term" value="F:phosphorelay sensor kinase activity"/>
    <property type="evidence" value="ECO:0007669"/>
    <property type="project" value="InterPro"/>
</dbReference>
<dbReference type="Proteomes" id="UP000823842">
    <property type="component" value="Unassembled WGS sequence"/>
</dbReference>
<feature type="non-terminal residue" evidence="5">
    <location>
        <position position="314"/>
    </location>
</feature>
<dbReference type="EMBL" id="DWYZ01000248">
    <property type="protein sequence ID" value="HJB29743.1"/>
    <property type="molecule type" value="Genomic_DNA"/>
</dbReference>
<feature type="transmembrane region" description="Helical" evidence="4">
    <location>
        <begin position="39"/>
        <end position="55"/>
    </location>
</feature>
<feature type="transmembrane region" description="Helical" evidence="4">
    <location>
        <begin position="6"/>
        <end position="27"/>
    </location>
</feature>
<feature type="transmembrane region" description="Helical" evidence="4">
    <location>
        <begin position="84"/>
        <end position="102"/>
    </location>
</feature>
<comment type="caution">
    <text evidence="5">The sequence shown here is derived from an EMBL/GenBank/DDBJ whole genome shotgun (WGS) entry which is preliminary data.</text>
</comment>